<evidence type="ECO:0000313" key="8">
    <source>
        <dbReference type="EMBL" id="AER66482.1"/>
    </source>
</evidence>
<dbReference type="EMBL" id="CP003096">
    <property type="protein sequence ID" value="AER66482.1"/>
    <property type="molecule type" value="Genomic_DNA"/>
</dbReference>
<protein>
    <submittedName>
        <fullName evidence="8">1-phosphofructokinase</fullName>
    </submittedName>
</protein>
<dbReference type="Pfam" id="PF00294">
    <property type="entry name" value="PfkB"/>
    <property type="match status" value="1"/>
</dbReference>
<dbReference type="InterPro" id="IPR011611">
    <property type="entry name" value="PfkB_dom"/>
</dbReference>
<evidence type="ECO:0000256" key="2">
    <source>
        <dbReference type="ARBA" id="ARBA00022679"/>
    </source>
</evidence>
<organism evidence="8 9">
    <name type="scientific">Thermovirga lienii (strain ATCC BAA-1197 / DSM 17291 / Cas60314)</name>
    <dbReference type="NCBI Taxonomy" id="580340"/>
    <lineage>
        <taxon>Bacteria</taxon>
        <taxon>Thermotogati</taxon>
        <taxon>Synergistota</taxon>
        <taxon>Synergistia</taxon>
        <taxon>Synergistales</taxon>
        <taxon>Thermovirgaceae</taxon>
        <taxon>Thermovirga</taxon>
    </lineage>
</organism>
<evidence type="ECO:0000313" key="9">
    <source>
        <dbReference type="Proteomes" id="UP000005868"/>
    </source>
</evidence>
<reference evidence="8 9" key="2">
    <citation type="journal article" date="2012" name="Stand. Genomic Sci.">
        <title>Genome sequence of the moderately thermophilic, amino-acid-degrading and sulfur-reducing bacterium Thermovirga lienii type strain (Cas60314(T)).</title>
        <authorList>
            <person name="Goker M."/>
            <person name="Saunders E."/>
            <person name="Lapidus A."/>
            <person name="Nolan M."/>
            <person name="Lucas S."/>
            <person name="Hammon N."/>
            <person name="Deshpande S."/>
            <person name="Cheng J.F."/>
            <person name="Han C."/>
            <person name="Tapia R."/>
            <person name="Goodwin L.A."/>
            <person name="Pitluck S."/>
            <person name="Liolios K."/>
            <person name="Mavromatis K."/>
            <person name="Pagani I."/>
            <person name="Ivanova N."/>
            <person name="Mikhailova N."/>
            <person name="Pati A."/>
            <person name="Chen A."/>
            <person name="Palaniappan K."/>
            <person name="Land M."/>
            <person name="Chang Y.J."/>
            <person name="Jeffries C.D."/>
            <person name="Brambilla E.M."/>
            <person name="Rohde M."/>
            <person name="Spring S."/>
            <person name="Detter J.C."/>
            <person name="Woyke T."/>
            <person name="Bristow J."/>
            <person name="Eisen J.A."/>
            <person name="Markowitz V."/>
            <person name="Hugenholtz P."/>
            <person name="Kyrpides N.C."/>
            <person name="Klenk H.P."/>
        </authorList>
    </citation>
    <scope>NUCLEOTIDE SEQUENCE [LARGE SCALE GENOMIC DNA]</scope>
    <source>
        <strain evidence="9">ATCC BAA-1197 / DSM 17291 / Cas60314</strain>
    </source>
</reference>
<keyword evidence="9" id="KW-1185">Reference proteome</keyword>
<gene>
    <name evidence="8" type="ordered locus">Tlie_0749</name>
</gene>
<evidence type="ECO:0000256" key="5">
    <source>
        <dbReference type="ARBA" id="ARBA00022840"/>
    </source>
</evidence>
<dbReference type="KEGG" id="tli:Tlie_0749"/>
<dbReference type="Proteomes" id="UP000005868">
    <property type="component" value="Chromosome"/>
</dbReference>
<dbReference type="Gene3D" id="3.40.1190.20">
    <property type="match status" value="1"/>
</dbReference>
<evidence type="ECO:0000256" key="1">
    <source>
        <dbReference type="ARBA" id="ARBA00010688"/>
    </source>
</evidence>
<dbReference type="PIRSF" id="PIRSF000535">
    <property type="entry name" value="1PFK/6PFK/LacC"/>
    <property type="match status" value="1"/>
</dbReference>
<proteinExistence type="inferred from homology"/>
<dbReference type="GO" id="GO:0005829">
    <property type="term" value="C:cytosol"/>
    <property type="evidence" value="ECO:0007669"/>
    <property type="project" value="TreeGrafter"/>
</dbReference>
<keyword evidence="4 8" id="KW-0418">Kinase</keyword>
<evidence type="ECO:0000256" key="6">
    <source>
        <dbReference type="PIRNR" id="PIRNR000535"/>
    </source>
</evidence>
<dbReference type="SUPFAM" id="SSF53613">
    <property type="entry name" value="Ribokinase-like"/>
    <property type="match status" value="1"/>
</dbReference>
<dbReference type="GO" id="GO:0008443">
    <property type="term" value="F:phosphofructokinase activity"/>
    <property type="evidence" value="ECO:0007669"/>
    <property type="project" value="TreeGrafter"/>
</dbReference>
<dbReference type="PANTHER" id="PTHR46566:SF1">
    <property type="entry name" value="1-PHOSPHOFRUCTOKINASE"/>
    <property type="match status" value="1"/>
</dbReference>
<dbReference type="CDD" id="cd01164">
    <property type="entry name" value="FruK_PfkB_like"/>
    <property type="match status" value="1"/>
</dbReference>
<keyword evidence="2 6" id="KW-0808">Transferase</keyword>
<name>G7V9B3_THELD</name>
<dbReference type="STRING" id="580340.Tlie_0749"/>
<accession>G7V9B3</accession>
<keyword evidence="5" id="KW-0067">ATP-binding</keyword>
<reference evidence="9" key="1">
    <citation type="submission" date="2011-10" db="EMBL/GenBank/DDBJ databases">
        <title>The complete genome of chromosome of Thermovirga lienii DSM 17291.</title>
        <authorList>
            <consortium name="US DOE Joint Genome Institute (JGI-PGF)"/>
            <person name="Lucas S."/>
            <person name="Copeland A."/>
            <person name="Lapidus A."/>
            <person name="Glavina del Rio T."/>
            <person name="Dalin E."/>
            <person name="Tice H."/>
            <person name="Bruce D."/>
            <person name="Goodwin L."/>
            <person name="Pitluck S."/>
            <person name="Peters L."/>
            <person name="Mikhailova N."/>
            <person name="Saunders E."/>
            <person name="Kyrpides N."/>
            <person name="Mavromatis K."/>
            <person name="Ivanova N."/>
            <person name="Last F.I."/>
            <person name="Brettin T."/>
            <person name="Detter J.C."/>
            <person name="Han C."/>
            <person name="Larimer F."/>
            <person name="Land M."/>
            <person name="Hauser L."/>
            <person name="Markowitz V."/>
            <person name="Cheng J.-F."/>
            <person name="Hugenholtz P."/>
            <person name="Woyke T."/>
            <person name="Wu D."/>
            <person name="Spring S."/>
            <person name="Schroeder M."/>
            <person name="Brambilla E.-M."/>
            <person name="Klenk H.-P."/>
            <person name="Eisen J.A."/>
        </authorList>
    </citation>
    <scope>NUCLEOTIDE SEQUENCE [LARGE SCALE GENOMIC DNA]</scope>
    <source>
        <strain evidence="9">ATCC BAA-1197 / DSM 17291 / Cas60314</strain>
    </source>
</reference>
<dbReference type="eggNOG" id="COG1105">
    <property type="taxonomic scope" value="Bacteria"/>
</dbReference>
<dbReference type="HOGENOM" id="CLU_050013_0_2_0"/>
<evidence type="ECO:0000256" key="4">
    <source>
        <dbReference type="ARBA" id="ARBA00022777"/>
    </source>
</evidence>
<keyword evidence="3" id="KW-0547">Nucleotide-binding</keyword>
<dbReference type="OrthoDB" id="9801219at2"/>
<dbReference type="AlphaFoldDB" id="G7V9B3"/>
<feature type="domain" description="Carbohydrate kinase PfkB" evidence="7">
    <location>
        <begin position="25"/>
        <end position="280"/>
    </location>
</feature>
<dbReference type="InterPro" id="IPR029056">
    <property type="entry name" value="Ribokinase-like"/>
</dbReference>
<dbReference type="NCBIfam" id="TIGR03168">
    <property type="entry name" value="1-PFK"/>
    <property type="match status" value="1"/>
</dbReference>
<evidence type="ECO:0000256" key="3">
    <source>
        <dbReference type="ARBA" id="ARBA00022741"/>
    </source>
</evidence>
<dbReference type="GO" id="GO:0005524">
    <property type="term" value="F:ATP binding"/>
    <property type="evidence" value="ECO:0007669"/>
    <property type="project" value="UniProtKB-KW"/>
</dbReference>
<evidence type="ECO:0000259" key="7">
    <source>
        <dbReference type="Pfam" id="PF00294"/>
    </source>
</evidence>
<dbReference type="PANTHER" id="PTHR46566">
    <property type="entry name" value="1-PHOSPHOFRUCTOKINASE-RELATED"/>
    <property type="match status" value="1"/>
</dbReference>
<comment type="similarity">
    <text evidence="1">Belongs to the carbohydrate kinase PfkB family.</text>
</comment>
<sequence length="310" mass="34008">MIITVTLNPAVDEEYVVPEFRPGGWFRASETNRSAGGKGVNVSLILSQLGYSSAAMGFLAGFNGEFIRDELRKKRITTNFVHVRGETRTNVYIVDEIGHVETGITESGPYIPEGALARFLNNYDRMLTRAKFVYIGGSLPPGAPQDIYRELVVRAKNKGIVTLVDAAGPSLMEALEVGPSIAKIDRRFINQMAGISLTSLDSLISLVSKVHEYGVEWATTSYRAYGEVFFTPKGVYLAEFGRKGLVSMFGAGEALMAGLIVGFIEGMDVEDVIRFSMACAWEDALHIEKGVSSREKVEDLMKEVTLEKIS</sequence>
<dbReference type="InterPro" id="IPR017583">
    <property type="entry name" value="Tagatose/fructose_Pkinase"/>
</dbReference>